<name>A0A1G5E2S9_9BACL</name>
<dbReference type="EMBL" id="FMVM01000003">
    <property type="protein sequence ID" value="SCY21165.1"/>
    <property type="molecule type" value="Genomic_DNA"/>
</dbReference>
<keyword evidence="6 7" id="KW-0472">Membrane</keyword>
<dbReference type="InterPro" id="IPR036259">
    <property type="entry name" value="MFS_trans_sf"/>
</dbReference>
<sequence length="424" mass="47871">MNFFEFHPTIRLRIVVIFLNTLTSNMVFPFMSIYFALNIGIVYASAAISIGIIINFFSGVYWGFHSDRIGRKKIMIYSDGLKMASYIALAIFNSPWISSPVLTLIIFLLHTFSTGMYGPASEAMLLDLTKSEQRKYMYSIIYWTQNLSIAIAGIIGSLLFKEKLFFLFIGLVFSSLVSLVVTCFFISESFQQPSEAKLKQSGFKDLLQNYRLVISDRVFIIFVISSMLLFSIESHLANYLSIRFESSFSQYTFEPLQWSFNGIQLIGYLRTENTIGIVIFTLFVGLLLKRFSDKKLLFIGYSLYLIGYVAISISMQPGVLFLMMFVAVFGEVLFTPIHESFLGDITPNHLRSSYLALNKIAYKGSALIGAVGIYLSSMLPAWAMSIFILISGLVAIVLFYSIFQAIQIRKLTTQTNSTEAEVTG</sequence>
<keyword evidence="4 7" id="KW-0812">Transmembrane</keyword>
<evidence type="ECO:0000256" key="2">
    <source>
        <dbReference type="ARBA" id="ARBA00022448"/>
    </source>
</evidence>
<reference evidence="10" key="1">
    <citation type="submission" date="2016-10" db="EMBL/GenBank/DDBJ databases">
        <authorList>
            <person name="Varghese N."/>
            <person name="Submissions S."/>
        </authorList>
    </citation>
    <scope>NUCLEOTIDE SEQUENCE [LARGE SCALE GENOMIC DNA]</scope>
    <source>
        <strain evidence="10">BL9</strain>
    </source>
</reference>
<feature type="transmembrane region" description="Helical" evidence="7">
    <location>
        <begin position="354"/>
        <end position="375"/>
    </location>
</feature>
<evidence type="ECO:0000256" key="6">
    <source>
        <dbReference type="ARBA" id="ARBA00023136"/>
    </source>
</evidence>
<accession>A0A1G5E2S9</accession>
<feature type="transmembrane region" description="Helical" evidence="7">
    <location>
        <begin position="319"/>
        <end position="342"/>
    </location>
</feature>
<comment type="subcellular location">
    <subcellularLocation>
        <location evidence="1">Cell membrane</location>
        <topology evidence="1">Multi-pass membrane protein</topology>
    </subcellularLocation>
</comment>
<feature type="transmembrane region" description="Helical" evidence="7">
    <location>
        <begin position="262"/>
        <end position="284"/>
    </location>
</feature>
<keyword evidence="2" id="KW-0813">Transport</keyword>
<evidence type="ECO:0000256" key="4">
    <source>
        <dbReference type="ARBA" id="ARBA00022692"/>
    </source>
</evidence>
<dbReference type="InterPro" id="IPR011701">
    <property type="entry name" value="MFS"/>
</dbReference>
<evidence type="ECO:0000259" key="8">
    <source>
        <dbReference type="PROSITE" id="PS50850"/>
    </source>
</evidence>
<dbReference type="GO" id="GO:0022857">
    <property type="term" value="F:transmembrane transporter activity"/>
    <property type="evidence" value="ECO:0007669"/>
    <property type="project" value="InterPro"/>
</dbReference>
<feature type="transmembrane region" description="Helical" evidence="7">
    <location>
        <begin position="41"/>
        <end position="62"/>
    </location>
</feature>
<feature type="domain" description="Major facilitator superfamily (MFS) profile" evidence="8">
    <location>
        <begin position="1"/>
        <end position="409"/>
    </location>
</feature>
<feature type="transmembrane region" description="Helical" evidence="7">
    <location>
        <begin position="140"/>
        <end position="160"/>
    </location>
</feature>
<dbReference type="InterPro" id="IPR020846">
    <property type="entry name" value="MFS_dom"/>
</dbReference>
<feature type="transmembrane region" description="Helical" evidence="7">
    <location>
        <begin position="381"/>
        <end position="403"/>
    </location>
</feature>
<gene>
    <name evidence="9" type="ORF">SAMN05720606_103129</name>
</gene>
<dbReference type="Pfam" id="PF07690">
    <property type="entry name" value="MFS_1"/>
    <property type="match status" value="2"/>
</dbReference>
<dbReference type="Gene3D" id="1.20.1250.20">
    <property type="entry name" value="MFS general substrate transporter like domains"/>
    <property type="match status" value="1"/>
</dbReference>
<feature type="transmembrane region" description="Helical" evidence="7">
    <location>
        <begin position="12"/>
        <end position="35"/>
    </location>
</feature>
<protein>
    <submittedName>
        <fullName evidence="9">MFS transporter, DHA1 family, multidrug resistance protein B</fullName>
    </submittedName>
</protein>
<evidence type="ECO:0000256" key="5">
    <source>
        <dbReference type="ARBA" id="ARBA00022989"/>
    </source>
</evidence>
<dbReference type="PANTHER" id="PTHR23517">
    <property type="entry name" value="RESISTANCE PROTEIN MDTM, PUTATIVE-RELATED-RELATED"/>
    <property type="match status" value="1"/>
</dbReference>
<feature type="transmembrane region" description="Helical" evidence="7">
    <location>
        <begin position="166"/>
        <end position="187"/>
    </location>
</feature>
<feature type="transmembrane region" description="Helical" evidence="7">
    <location>
        <begin position="98"/>
        <end position="119"/>
    </location>
</feature>
<evidence type="ECO:0000256" key="7">
    <source>
        <dbReference type="SAM" id="Phobius"/>
    </source>
</evidence>
<dbReference type="PROSITE" id="PS50850">
    <property type="entry name" value="MFS"/>
    <property type="match status" value="1"/>
</dbReference>
<dbReference type="Proteomes" id="UP000198538">
    <property type="component" value="Unassembled WGS sequence"/>
</dbReference>
<dbReference type="RefSeq" id="WP_167375646.1">
    <property type="nucleotide sequence ID" value="NZ_FMVM01000003.1"/>
</dbReference>
<evidence type="ECO:0000256" key="3">
    <source>
        <dbReference type="ARBA" id="ARBA00022475"/>
    </source>
</evidence>
<keyword evidence="3" id="KW-1003">Cell membrane</keyword>
<evidence type="ECO:0000313" key="9">
    <source>
        <dbReference type="EMBL" id="SCY21165.1"/>
    </source>
</evidence>
<organism evidence="9 10">
    <name type="scientific">Paenibacillus polysaccharolyticus</name>
    <dbReference type="NCBI Taxonomy" id="582692"/>
    <lineage>
        <taxon>Bacteria</taxon>
        <taxon>Bacillati</taxon>
        <taxon>Bacillota</taxon>
        <taxon>Bacilli</taxon>
        <taxon>Bacillales</taxon>
        <taxon>Paenibacillaceae</taxon>
        <taxon>Paenibacillus</taxon>
    </lineage>
</organism>
<dbReference type="InterPro" id="IPR050171">
    <property type="entry name" value="MFS_Transporters"/>
</dbReference>
<dbReference type="AlphaFoldDB" id="A0A1G5E2S9"/>
<keyword evidence="10" id="KW-1185">Reference proteome</keyword>
<evidence type="ECO:0000256" key="1">
    <source>
        <dbReference type="ARBA" id="ARBA00004651"/>
    </source>
</evidence>
<feature type="transmembrane region" description="Helical" evidence="7">
    <location>
        <begin position="296"/>
        <end position="313"/>
    </location>
</feature>
<feature type="transmembrane region" description="Helical" evidence="7">
    <location>
        <begin position="218"/>
        <end position="242"/>
    </location>
</feature>
<dbReference type="PANTHER" id="PTHR23517:SF3">
    <property type="entry name" value="INTEGRAL MEMBRANE TRANSPORT PROTEIN"/>
    <property type="match status" value="1"/>
</dbReference>
<keyword evidence="5 7" id="KW-1133">Transmembrane helix</keyword>
<evidence type="ECO:0000313" key="10">
    <source>
        <dbReference type="Proteomes" id="UP000198538"/>
    </source>
</evidence>
<dbReference type="SUPFAM" id="SSF103473">
    <property type="entry name" value="MFS general substrate transporter"/>
    <property type="match status" value="1"/>
</dbReference>
<proteinExistence type="predicted"/>
<dbReference type="STRING" id="582692.SAMN05720606_103129"/>
<dbReference type="GO" id="GO:0005886">
    <property type="term" value="C:plasma membrane"/>
    <property type="evidence" value="ECO:0007669"/>
    <property type="project" value="UniProtKB-SubCell"/>
</dbReference>